<evidence type="ECO:0000313" key="8">
    <source>
        <dbReference type="EMBL" id="UQS81494.1"/>
    </source>
</evidence>
<dbReference type="PANTHER" id="PTHR30429">
    <property type="entry name" value="D-METHIONINE-BINDING LIPOPROTEIN METQ"/>
    <property type="match status" value="1"/>
</dbReference>
<dbReference type="Gene3D" id="3.40.190.10">
    <property type="entry name" value="Periplasmic binding protein-like II"/>
    <property type="match status" value="2"/>
</dbReference>
<feature type="chain" id="PRO_5045739523" description="Lipoprotein" evidence="7">
    <location>
        <begin position="28"/>
        <end position="275"/>
    </location>
</feature>
<evidence type="ECO:0000256" key="1">
    <source>
        <dbReference type="ARBA" id="ARBA00004635"/>
    </source>
</evidence>
<gene>
    <name evidence="8" type="ORF">MOO45_04530</name>
</gene>
<evidence type="ECO:0000256" key="3">
    <source>
        <dbReference type="ARBA" id="ARBA00023136"/>
    </source>
</evidence>
<dbReference type="RefSeq" id="WP_249513765.1">
    <property type="nucleotide sequence ID" value="NZ_CP093366.1"/>
</dbReference>
<evidence type="ECO:0000256" key="7">
    <source>
        <dbReference type="SAM" id="SignalP"/>
    </source>
</evidence>
<protein>
    <recommendedName>
        <fullName evidence="6">Lipoprotein</fullName>
    </recommendedName>
</protein>
<feature type="signal peptide" evidence="7">
    <location>
        <begin position="1"/>
        <end position="27"/>
    </location>
</feature>
<keyword evidence="5 6" id="KW-0449">Lipoprotein</keyword>
<dbReference type="EMBL" id="CP093366">
    <property type="protein sequence ID" value="UQS81494.1"/>
    <property type="molecule type" value="Genomic_DNA"/>
</dbReference>
<dbReference type="Proteomes" id="UP000831495">
    <property type="component" value="Chromosome"/>
</dbReference>
<keyword evidence="9" id="KW-1185">Reference proteome</keyword>
<keyword evidence="2 7" id="KW-0732">Signal</keyword>
<evidence type="ECO:0000256" key="6">
    <source>
        <dbReference type="PIRNR" id="PIRNR002854"/>
    </source>
</evidence>
<dbReference type="PROSITE" id="PS51257">
    <property type="entry name" value="PROKAR_LIPOPROTEIN"/>
    <property type="match status" value="1"/>
</dbReference>
<keyword evidence="4" id="KW-0564">Palmitate</keyword>
<keyword evidence="3" id="KW-0472">Membrane</keyword>
<dbReference type="PIRSF" id="PIRSF002854">
    <property type="entry name" value="MetQ"/>
    <property type="match status" value="1"/>
</dbReference>
<sequence>MKKLTKIFKYVLVISSALLLFVLTGCGQQSQEKTVKVGINNADAPAWKVVQKKVKKEHINLKIVEFSDYNQPNTALLQHELDINAFQHHYFLDNWNKAHHADLVAIGDTMIQPMAMYSNKVTKVSELPDKAKISLPNDSSNEARALELLESVGLIKLRTKKNQLPSTKNVADNPHHLQFKVLDAAQTAHSLNDVDAAVINGNVASAAKLSSKKVVYREKVTKKSRPWINVIAANKKDKNNPTYKKIVKAYQSDDVLKEIHKIYGPNGVAAWKVKL</sequence>
<evidence type="ECO:0000313" key="9">
    <source>
        <dbReference type="Proteomes" id="UP000831495"/>
    </source>
</evidence>
<accession>A0ABY4P7A8</accession>
<proteinExistence type="inferred from homology"/>
<organism evidence="8 9">
    <name type="scientific">Bombilactobacillus folatiphilus</name>
    <dbReference type="NCBI Taxonomy" id="2923362"/>
    <lineage>
        <taxon>Bacteria</taxon>
        <taxon>Bacillati</taxon>
        <taxon>Bacillota</taxon>
        <taxon>Bacilli</taxon>
        <taxon>Lactobacillales</taxon>
        <taxon>Lactobacillaceae</taxon>
        <taxon>Bombilactobacillus</taxon>
    </lineage>
</organism>
<comment type="subcellular location">
    <subcellularLocation>
        <location evidence="1">Membrane</location>
        <topology evidence="1">Lipid-anchor</topology>
    </subcellularLocation>
</comment>
<dbReference type="Pfam" id="PF03180">
    <property type="entry name" value="Lipoprotein_9"/>
    <property type="match status" value="1"/>
</dbReference>
<name>A0ABY4P7A8_9LACO</name>
<evidence type="ECO:0000256" key="5">
    <source>
        <dbReference type="ARBA" id="ARBA00023288"/>
    </source>
</evidence>
<comment type="similarity">
    <text evidence="6">Belongs to the nlpA lipoprotein family.</text>
</comment>
<reference evidence="8" key="1">
    <citation type="journal article" date="2022" name="Int. J. Syst. Evol. Microbiol.">
        <title>Apilactobacillus apisilvae sp. nov., Nicolia spurrieriana gen. nov. sp. nov., Bombilactobacillus folatiphilus sp. nov. and Bombilactobacillus thymidiniphilus sp. nov., four new lactic acid bacterial isolates from stingless bees Tetragonula carbonaria and Austroplebeia australis.</title>
        <authorList>
            <person name="Oliphant S.A."/>
            <person name="Watson-Haigh N.S."/>
            <person name="Sumby K.M."/>
            <person name="Gardner J."/>
            <person name="Groom S."/>
            <person name="Jiranek V."/>
        </authorList>
    </citation>
    <scope>NUCLEOTIDE SEQUENCE</scope>
    <source>
        <strain evidence="8">SG4_D2</strain>
    </source>
</reference>
<dbReference type="SUPFAM" id="SSF53850">
    <property type="entry name" value="Periplasmic binding protein-like II"/>
    <property type="match status" value="1"/>
</dbReference>
<dbReference type="PANTHER" id="PTHR30429:SF3">
    <property type="entry name" value="LIPOPROTEIN"/>
    <property type="match status" value="1"/>
</dbReference>
<dbReference type="InterPro" id="IPR004872">
    <property type="entry name" value="Lipoprotein_NlpA"/>
</dbReference>
<evidence type="ECO:0000256" key="2">
    <source>
        <dbReference type="ARBA" id="ARBA00022729"/>
    </source>
</evidence>
<evidence type="ECO:0000256" key="4">
    <source>
        <dbReference type="ARBA" id="ARBA00023139"/>
    </source>
</evidence>